<sequence length="194" mass="22087">MKTLRKINRIGEVLDEKGLQDKTLVEHFKIKKETVSRWINNKQQPTLKTLDEIAHFLNVNLISLLYVSDWIKESVIENYILAYNNKSVSSMLEDLSTDLYFVNIVGGENTLTLSGKKEFEKQAKKALTYFSTRQQSILSFSHNGNTTEVEINYEAIAAMDFPNGTKAGEKISLNAKSIFEFSHDGKIIKMTDIS</sequence>
<accession>A0ABW5L7R0</accession>
<dbReference type="Pfam" id="PF01381">
    <property type="entry name" value="HTH_3"/>
    <property type="match status" value="1"/>
</dbReference>
<feature type="domain" description="HTH cro/C1-type" evidence="1">
    <location>
        <begin position="30"/>
        <end position="64"/>
    </location>
</feature>
<dbReference type="Gene3D" id="3.10.450.50">
    <property type="match status" value="1"/>
</dbReference>
<keyword evidence="3" id="KW-1185">Reference proteome</keyword>
<dbReference type="Gene3D" id="1.10.260.40">
    <property type="entry name" value="lambda repressor-like DNA-binding domains"/>
    <property type="match status" value="1"/>
</dbReference>
<dbReference type="SUPFAM" id="SSF54427">
    <property type="entry name" value="NTF2-like"/>
    <property type="match status" value="1"/>
</dbReference>
<dbReference type="SUPFAM" id="SSF47413">
    <property type="entry name" value="lambda repressor-like DNA-binding domains"/>
    <property type="match status" value="1"/>
</dbReference>
<dbReference type="InterPro" id="IPR032710">
    <property type="entry name" value="NTF2-like_dom_sf"/>
</dbReference>
<dbReference type="InterPro" id="IPR010982">
    <property type="entry name" value="Lambda_DNA-bd_dom_sf"/>
</dbReference>
<dbReference type="RefSeq" id="WP_210354525.1">
    <property type="nucleotide sequence ID" value="NZ_JAEQMU010000002.1"/>
</dbReference>
<gene>
    <name evidence="2" type="ORF">ACFSQW_22050</name>
</gene>
<organism evidence="2 3">
    <name type="scientific">Sphingobacterium tabacisoli</name>
    <dbReference type="NCBI Taxonomy" id="2044855"/>
    <lineage>
        <taxon>Bacteria</taxon>
        <taxon>Pseudomonadati</taxon>
        <taxon>Bacteroidota</taxon>
        <taxon>Sphingobacteriia</taxon>
        <taxon>Sphingobacteriales</taxon>
        <taxon>Sphingobacteriaceae</taxon>
        <taxon>Sphingobacterium</taxon>
    </lineage>
</organism>
<evidence type="ECO:0000313" key="3">
    <source>
        <dbReference type="Proteomes" id="UP001597440"/>
    </source>
</evidence>
<protein>
    <submittedName>
        <fullName evidence="2">Helix-turn-helix domain-containing protein</fullName>
    </submittedName>
</protein>
<proteinExistence type="predicted"/>
<evidence type="ECO:0000313" key="2">
    <source>
        <dbReference type="EMBL" id="MFD2557089.1"/>
    </source>
</evidence>
<dbReference type="SMART" id="SM00530">
    <property type="entry name" value="HTH_XRE"/>
    <property type="match status" value="1"/>
</dbReference>
<dbReference type="InterPro" id="IPR001387">
    <property type="entry name" value="Cro/C1-type_HTH"/>
</dbReference>
<name>A0ABW5L7R0_9SPHI</name>
<dbReference type="EMBL" id="JBHULD010000025">
    <property type="protein sequence ID" value="MFD2557089.1"/>
    <property type="molecule type" value="Genomic_DNA"/>
</dbReference>
<dbReference type="CDD" id="cd00093">
    <property type="entry name" value="HTH_XRE"/>
    <property type="match status" value="1"/>
</dbReference>
<dbReference type="Proteomes" id="UP001597440">
    <property type="component" value="Unassembled WGS sequence"/>
</dbReference>
<dbReference type="PROSITE" id="PS50943">
    <property type="entry name" value="HTH_CROC1"/>
    <property type="match status" value="1"/>
</dbReference>
<evidence type="ECO:0000259" key="1">
    <source>
        <dbReference type="PROSITE" id="PS50943"/>
    </source>
</evidence>
<reference evidence="3" key="1">
    <citation type="journal article" date="2019" name="Int. J. Syst. Evol. Microbiol.">
        <title>The Global Catalogue of Microorganisms (GCM) 10K type strain sequencing project: providing services to taxonomists for standard genome sequencing and annotation.</title>
        <authorList>
            <consortium name="The Broad Institute Genomics Platform"/>
            <consortium name="The Broad Institute Genome Sequencing Center for Infectious Disease"/>
            <person name="Wu L."/>
            <person name="Ma J."/>
        </authorList>
    </citation>
    <scope>NUCLEOTIDE SEQUENCE [LARGE SCALE GENOMIC DNA]</scope>
    <source>
        <strain evidence="3">KCTC 52298</strain>
    </source>
</reference>
<comment type="caution">
    <text evidence="2">The sequence shown here is derived from an EMBL/GenBank/DDBJ whole genome shotgun (WGS) entry which is preliminary data.</text>
</comment>